<keyword evidence="7 17" id="KW-0067">ATP-binding</keyword>
<keyword evidence="11" id="KW-0472">Membrane</keyword>
<dbReference type="GO" id="GO:0016887">
    <property type="term" value="F:ATP hydrolysis activity"/>
    <property type="evidence" value="ECO:0007669"/>
    <property type="project" value="InterPro"/>
</dbReference>
<keyword evidence="6" id="KW-0547">Nucleotide-binding</keyword>
<dbReference type="InterPro" id="IPR050388">
    <property type="entry name" value="ABC_Ni/Peptide_Import"/>
</dbReference>
<dbReference type="RefSeq" id="WP_186919774.1">
    <property type="nucleotide sequence ID" value="NZ_JACOPQ010000011.1"/>
</dbReference>
<evidence type="ECO:0000256" key="3">
    <source>
        <dbReference type="ARBA" id="ARBA00022448"/>
    </source>
</evidence>
<comment type="similarity">
    <text evidence="2">Belongs to the ABC transporter superfamily.</text>
</comment>
<keyword evidence="4" id="KW-1003">Cell membrane</keyword>
<evidence type="ECO:0000256" key="6">
    <source>
        <dbReference type="ARBA" id="ARBA00022741"/>
    </source>
</evidence>
<evidence type="ECO:0000256" key="7">
    <source>
        <dbReference type="ARBA" id="ARBA00022840"/>
    </source>
</evidence>
<reference evidence="17" key="1">
    <citation type="submission" date="2020-08" db="EMBL/GenBank/DDBJ databases">
        <title>Genome public.</title>
        <authorList>
            <person name="Liu C."/>
            <person name="Sun Q."/>
        </authorList>
    </citation>
    <scope>NUCLEOTIDE SEQUENCE</scope>
    <source>
        <strain evidence="17">NSJ-52</strain>
    </source>
</reference>
<keyword evidence="18" id="KW-1185">Reference proteome</keyword>
<evidence type="ECO:0000256" key="11">
    <source>
        <dbReference type="ARBA" id="ARBA00023136"/>
    </source>
</evidence>
<evidence type="ECO:0000259" key="16">
    <source>
        <dbReference type="PROSITE" id="PS50893"/>
    </source>
</evidence>
<keyword evidence="5" id="KW-0533">Nickel</keyword>
<evidence type="ECO:0000256" key="15">
    <source>
        <dbReference type="ARBA" id="ARBA00048610"/>
    </source>
</evidence>
<keyword evidence="3" id="KW-0813">Transport</keyword>
<keyword evidence="8" id="KW-1278">Translocase</keyword>
<dbReference type="SMART" id="SM00382">
    <property type="entry name" value="AAA"/>
    <property type="match status" value="1"/>
</dbReference>
<name>A0A8J6JPN8_9FIRM</name>
<dbReference type="PROSITE" id="PS50893">
    <property type="entry name" value="ABC_TRANSPORTER_2"/>
    <property type="match status" value="1"/>
</dbReference>
<dbReference type="EMBL" id="JACOPQ010000011">
    <property type="protein sequence ID" value="MBC5737985.1"/>
    <property type="molecule type" value="Genomic_DNA"/>
</dbReference>
<dbReference type="AlphaFoldDB" id="A0A8J6JPN8"/>
<dbReference type="InterPro" id="IPR027417">
    <property type="entry name" value="P-loop_NTPase"/>
</dbReference>
<dbReference type="GO" id="GO:0005524">
    <property type="term" value="F:ATP binding"/>
    <property type="evidence" value="ECO:0007669"/>
    <property type="project" value="UniProtKB-KW"/>
</dbReference>
<feature type="domain" description="ABC transporter" evidence="16">
    <location>
        <begin position="8"/>
        <end position="255"/>
    </location>
</feature>
<dbReference type="NCBIfam" id="TIGR01727">
    <property type="entry name" value="oligo_HPY"/>
    <property type="match status" value="1"/>
</dbReference>
<keyword evidence="9" id="KW-0406">Ion transport</keyword>
<dbReference type="EC" id="7.2.2.11" evidence="13"/>
<dbReference type="InterPro" id="IPR013563">
    <property type="entry name" value="Oligopep_ABC_C"/>
</dbReference>
<evidence type="ECO:0000256" key="5">
    <source>
        <dbReference type="ARBA" id="ARBA00022596"/>
    </source>
</evidence>
<evidence type="ECO:0000256" key="10">
    <source>
        <dbReference type="ARBA" id="ARBA00023112"/>
    </source>
</evidence>
<dbReference type="Gene3D" id="3.40.50.300">
    <property type="entry name" value="P-loop containing nucleotide triphosphate hydrolases"/>
    <property type="match status" value="1"/>
</dbReference>
<protein>
    <recommendedName>
        <fullName evidence="14">Nickel import system ATP-binding protein NikD</fullName>
        <ecNumber evidence="13">7.2.2.11</ecNumber>
    </recommendedName>
</protein>
<evidence type="ECO:0000256" key="13">
    <source>
        <dbReference type="ARBA" id="ARBA00039098"/>
    </source>
</evidence>
<dbReference type="Pfam" id="PF08352">
    <property type="entry name" value="oligo_HPY"/>
    <property type="match status" value="1"/>
</dbReference>
<evidence type="ECO:0000256" key="8">
    <source>
        <dbReference type="ARBA" id="ARBA00022967"/>
    </source>
</evidence>
<comment type="subunit">
    <text evidence="12">The complex is composed of two ATP-binding proteins (NikD and NikE), two transmembrane proteins (NikB and NikC) and a solute-binding protein (NikA).</text>
</comment>
<evidence type="ECO:0000313" key="17">
    <source>
        <dbReference type="EMBL" id="MBC5737985.1"/>
    </source>
</evidence>
<sequence>MAVPNIEIRNLSVCFETAQGPACAVNGLSTTFRAGRISGVIGESGSGKSVMGMSLLRLLPNTAKVTGECFFGAQELLTLPLRELRKLRGASIGLIPQNPNASLDPVMKIKKQITEAITTHGRLGKRAAEAEAAELLRQFGFDQPQSILGQYSFQMSGGMNQRLVSALGLACRPGWVIADEPTKGLDAVLRNQVYTVLRQIYTQHHSSMIVITHDLHLARQLCDDIRVLYMGQLIEQDTAGEVMERPRHPYTAGLIHSLPSRGMTPIPAPDPARLSHRGCPFYPRCSKAMERCGREAPGDFELPDGGKVRCFLYA</sequence>
<comment type="subcellular location">
    <subcellularLocation>
        <location evidence="1">Cell membrane</location>
        <topology evidence="1">Peripheral membrane protein</topology>
    </subcellularLocation>
</comment>
<evidence type="ECO:0000313" key="18">
    <source>
        <dbReference type="Proteomes" id="UP000607645"/>
    </source>
</evidence>
<evidence type="ECO:0000256" key="14">
    <source>
        <dbReference type="ARBA" id="ARBA00044143"/>
    </source>
</evidence>
<evidence type="ECO:0000256" key="4">
    <source>
        <dbReference type="ARBA" id="ARBA00022475"/>
    </source>
</evidence>
<dbReference type="Pfam" id="PF00005">
    <property type="entry name" value="ABC_tran"/>
    <property type="match status" value="1"/>
</dbReference>
<evidence type="ECO:0000256" key="12">
    <source>
        <dbReference type="ARBA" id="ARBA00038669"/>
    </source>
</evidence>
<dbReference type="GO" id="GO:0005886">
    <property type="term" value="C:plasma membrane"/>
    <property type="evidence" value="ECO:0007669"/>
    <property type="project" value="UniProtKB-SubCell"/>
</dbReference>
<keyword evidence="10" id="KW-0921">Nickel transport</keyword>
<accession>A0A8J6JPN8</accession>
<proteinExistence type="inferred from homology"/>
<dbReference type="InterPro" id="IPR003593">
    <property type="entry name" value="AAA+_ATPase"/>
</dbReference>
<dbReference type="Proteomes" id="UP000607645">
    <property type="component" value="Unassembled WGS sequence"/>
</dbReference>
<gene>
    <name evidence="17" type="ORF">H8S62_13315</name>
</gene>
<evidence type="ECO:0000256" key="9">
    <source>
        <dbReference type="ARBA" id="ARBA00023065"/>
    </source>
</evidence>
<evidence type="ECO:0000256" key="2">
    <source>
        <dbReference type="ARBA" id="ARBA00005417"/>
    </source>
</evidence>
<dbReference type="GO" id="GO:0015833">
    <property type="term" value="P:peptide transport"/>
    <property type="evidence" value="ECO:0007669"/>
    <property type="project" value="InterPro"/>
</dbReference>
<dbReference type="PANTHER" id="PTHR43297:SF13">
    <property type="entry name" value="NICKEL ABC TRANSPORTER, ATP-BINDING PROTEIN"/>
    <property type="match status" value="1"/>
</dbReference>
<dbReference type="SUPFAM" id="SSF52540">
    <property type="entry name" value="P-loop containing nucleoside triphosphate hydrolases"/>
    <property type="match status" value="1"/>
</dbReference>
<evidence type="ECO:0000256" key="1">
    <source>
        <dbReference type="ARBA" id="ARBA00004202"/>
    </source>
</evidence>
<dbReference type="InterPro" id="IPR003439">
    <property type="entry name" value="ABC_transporter-like_ATP-bd"/>
</dbReference>
<dbReference type="CDD" id="cd03257">
    <property type="entry name" value="ABC_NikE_OppD_transporters"/>
    <property type="match status" value="1"/>
</dbReference>
<dbReference type="GO" id="GO:0015413">
    <property type="term" value="F:ABC-type nickel transporter activity"/>
    <property type="evidence" value="ECO:0007669"/>
    <property type="project" value="UniProtKB-EC"/>
</dbReference>
<dbReference type="PANTHER" id="PTHR43297">
    <property type="entry name" value="OLIGOPEPTIDE TRANSPORT ATP-BINDING PROTEIN APPD"/>
    <property type="match status" value="1"/>
</dbReference>
<comment type="catalytic activity">
    <reaction evidence="15">
        <text>Ni(2+)(out) + ATP + H2O = Ni(2+)(in) + ADP + phosphate + H(+)</text>
        <dbReference type="Rhea" id="RHEA:15557"/>
        <dbReference type="ChEBI" id="CHEBI:15377"/>
        <dbReference type="ChEBI" id="CHEBI:15378"/>
        <dbReference type="ChEBI" id="CHEBI:30616"/>
        <dbReference type="ChEBI" id="CHEBI:43474"/>
        <dbReference type="ChEBI" id="CHEBI:49786"/>
        <dbReference type="ChEBI" id="CHEBI:456216"/>
        <dbReference type="EC" id="7.2.2.11"/>
    </reaction>
    <physiologicalReaction direction="left-to-right" evidence="15">
        <dbReference type="Rhea" id="RHEA:15558"/>
    </physiologicalReaction>
</comment>
<comment type="caution">
    <text evidence="17">The sequence shown here is derived from an EMBL/GenBank/DDBJ whole genome shotgun (WGS) entry which is preliminary data.</text>
</comment>
<organism evidence="17 18">
    <name type="scientific">Lawsonibacter faecis</name>
    <dbReference type="NCBI Taxonomy" id="2763052"/>
    <lineage>
        <taxon>Bacteria</taxon>
        <taxon>Bacillati</taxon>
        <taxon>Bacillota</taxon>
        <taxon>Clostridia</taxon>
        <taxon>Eubacteriales</taxon>
        <taxon>Oscillospiraceae</taxon>
        <taxon>Lawsonibacter</taxon>
    </lineage>
</organism>